<comment type="caution">
    <text evidence="1">The sequence shown here is derived from an EMBL/GenBank/DDBJ whole genome shotgun (WGS) entry which is preliminary data.</text>
</comment>
<name>A0A5B7DYR0_PORTR</name>
<evidence type="ECO:0000313" key="1">
    <source>
        <dbReference type="EMBL" id="MPC25914.1"/>
    </source>
</evidence>
<dbReference type="EMBL" id="VSRR010001528">
    <property type="protein sequence ID" value="MPC25914.1"/>
    <property type="molecule type" value="Genomic_DNA"/>
</dbReference>
<dbReference type="Proteomes" id="UP000324222">
    <property type="component" value="Unassembled WGS sequence"/>
</dbReference>
<reference evidence="1" key="1">
    <citation type="submission" date="2019-05" db="EMBL/GenBank/DDBJ databases">
        <title>Another draft genome of Portunus trituberculatus and its Hox gene families provides insights of decapod evolution.</title>
        <authorList>
            <person name="Jeong J.-H."/>
            <person name="Song I."/>
            <person name="Kim S."/>
            <person name="Choi T."/>
            <person name="Kim D."/>
            <person name="Ryu S."/>
            <person name="Kim W."/>
        </authorList>
    </citation>
    <scope>NUCLEOTIDE SEQUENCE [LARGE SCALE GENOMIC DNA]</scope>
    <source>
        <tissue evidence="1">Muscle</tissue>
    </source>
</reference>
<evidence type="ECO:0000313" key="2">
    <source>
        <dbReference type="Proteomes" id="UP000324222"/>
    </source>
</evidence>
<dbReference type="AlphaFoldDB" id="A0A5B7DYR0"/>
<protein>
    <submittedName>
        <fullName evidence="1">Uncharacterized protein</fullName>
    </submittedName>
</protein>
<organism evidence="1 2">
    <name type="scientific">Portunus trituberculatus</name>
    <name type="common">Swimming crab</name>
    <name type="synonym">Neptunus trituberculatus</name>
    <dbReference type="NCBI Taxonomy" id="210409"/>
    <lineage>
        <taxon>Eukaryota</taxon>
        <taxon>Metazoa</taxon>
        <taxon>Ecdysozoa</taxon>
        <taxon>Arthropoda</taxon>
        <taxon>Crustacea</taxon>
        <taxon>Multicrustacea</taxon>
        <taxon>Malacostraca</taxon>
        <taxon>Eumalacostraca</taxon>
        <taxon>Eucarida</taxon>
        <taxon>Decapoda</taxon>
        <taxon>Pleocyemata</taxon>
        <taxon>Brachyura</taxon>
        <taxon>Eubrachyura</taxon>
        <taxon>Portunoidea</taxon>
        <taxon>Portunidae</taxon>
        <taxon>Portuninae</taxon>
        <taxon>Portunus</taxon>
    </lineage>
</organism>
<accession>A0A5B7DYR0</accession>
<gene>
    <name evidence="1" type="ORF">E2C01_019037</name>
</gene>
<keyword evidence="2" id="KW-1185">Reference proteome</keyword>
<proteinExistence type="predicted"/>
<sequence length="34" mass="4178">MNMKNNVMVLKDILRRNMNKILIDQNEYENESCY</sequence>